<feature type="signal peptide" evidence="2">
    <location>
        <begin position="1"/>
        <end position="36"/>
    </location>
</feature>
<reference evidence="3" key="1">
    <citation type="submission" date="2024-06" db="EMBL/GenBank/DDBJ databases">
        <authorList>
            <person name="Sun Y."/>
        </authorList>
    </citation>
    <scope>NUCLEOTIDE SEQUENCE</scope>
    <source>
        <strain evidence="3">IGA1.0</strain>
    </source>
</reference>
<keyword evidence="2" id="KW-0732">Signal</keyword>
<protein>
    <submittedName>
        <fullName evidence="3">DUF1800 domain-containing protein</fullName>
    </submittedName>
</protein>
<dbReference type="RefSeq" id="WP_350017009.1">
    <property type="nucleotide sequence ID" value="NZ_CP157948.1"/>
</dbReference>
<dbReference type="EMBL" id="CP157948">
    <property type="protein sequence ID" value="XBS91286.1"/>
    <property type="molecule type" value="Genomic_DNA"/>
</dbReference>
<accession>A0AAU7QNV1</accession>
<gene>
    <name evidence="3" type="ORF">ABNK63_06520</name>
</gene>
<dbReference type="InterPro" id="IPR014917">
    <property type="entry name" value="DUF1800"/>
</dbReference>
<name>A0AAU7QNV1_9GAMM</name>
<organism evidence="3">
    <name type="scientific">Rhodanobacter sp. IGA1.0</name>
    <dbReference type="NCBI Taxonomy" id="3158582"/>
    <lineage>
        <taxon>Bacteria</taxon>
        <taxon>Pseudomonadati</taxon>
        <taxon>Pseudomonadota</taxon>
        <taxon>Gammaproteobacteria</taxon>
        <taxon>Lysobacterales</taxon>
        <taxon>Rhodanobacteraceae</taxon>
        <taxon>Rhodanobacter</taxon>
    </lineage>
</organism>
<feature type="chain" id="PRO_5043470576" evidence="2">
    <location>
        <begin position="37"/>
        <end position="528"/>
    </location>
</feature>
<evidence type="ECO:0000313" key="3">
    <source>
        <dbReference type="EMBL" id="XBS91286.1"/>
    </source>
</evidence>
<feature type="region of interest" description="Disordered" evidence="1">
    <location>
        <begin position="463"/>
        <end position="482"/>
    </location>
</feature>
<evidence type="ECO:0000256" key="2">
    <source>
        <dbReference type="SAM" id="SignalP"/>
    </source>
</evidence>
<dbReference type="Pfam" id="PF08811">
    <property type="entry name" value="DUF1800"/>
    <property type="match status" value="1"/>
</dbReference>
<dbReference type="AlphaFoldDB" id="A0AAU7QNV1"/>
<evidence type="ECO:0000256" key="1">
    <source>
        <dbReference type="SAM" id="MobiDB-lite"/>
    </source>
</evidence>
<feature type="compositionally biased region" description="Low complexity" evidence="1">
    <location>
        <begin position="471"/>
        <end position="482"/>
    </location>
</feature>
<sequence length="528" mass="58224">MQPSSARSEARHRRFHRRLLPFTATLLLSLAASAHAPDSAGRALAPSDVRWLQRATFGIDSASLASYRKLGRQRWLDVQLADHDDTLPPAIARLIASYPAISTPPQELLAQAAEARRQLKSMPEGDARVAAKKNLQKQARALAQQAQQAELLHAIYGSNPLKEQVVWFWLNHFSVYAAKGRVRLVAADYEEHAIRPHALGKFRDLLLATLKSPAMLEYLDNAKNVKGKTNENYARELMELHALGVGSGYTQHDVQQLALILTGAGIAPAAPRRAGRFGRTRPGFVRDGLFVFNPDRHDFSDKTLLGQRIRGSGYREIEQAVDLITRQPACARFVSRQLAEYFVADQPPPALIEAMAKTFQRSDGDVAAVLRTMFDSPELTGGEAAKFKDPTRFLVSAMKLAYDGQPISNAQPLVNWLNQMGEPVFGRVTPDGWPLDSASWSGSGQMATRFDVARAIGSGRNKLFMTDTDEPNPATPRARPAVPALDSPLYRAVVEPRLSQATRVALGKATSAAEWNTYLLSSPDFNYR</sequence>
<proteinExistence type="predicted"/>